<dbReference type="AlphaFoldDB" id="A0A1V8TI84"/>
<sequence>MAWADDVVRYQSMHAEVEEGEEEEEENFYGEKQKGTNGDAAHDEAHAVAGAPAIEPAVTTPPNNGQRQSTFAAQAAVRNELQEREAQLTALRNKLLEKSKKKKNLNGTPTQTPIKEQVKSPPIAVQPTITEQQTPLNTVMTIPDKPSDDVMKDVTALIAEEEAAAKAKAVAAATAAQITKEQPVLPQKPVAATSRAVPHVSTSLSSRPQTVSRSSPTSAKVNGGETPTPKSTGDPRNLTDPYYDDLAIWLEFTGYHDVTHRTAKLSTYKQRREIEKEQARLAKKLAELDQAEKANIAAVRTMPAHGVAAHFTPPLLPTMLPTGLNGLSNGKRGHSPDILAPEKYPRRNEGNGFQFRGADDASRRPGSPSDRRNSFPDRRRSFEDTRARDPSLERRQRSYRDPDARGPPRQNGNWDGPRDQGRMPARQQLRDSGPLNYGTPGRAYDQYRANGGPGKGGQFRGAERRG</sequence>
<keyword evidence="3" id="KW-1185">Reference proteome</keyword>
<dbReference type="EMBL" id="NAJO01000007">
    <property type="protein sequence ID" value="OQO11103.1"/>
    <property type="molecule type" value="Genomic_DNA"/>
</dbReference>
<feature type="region of interest" description="Disordered" evidence="1">
    <location>
        <begin position="179"/>
        <end position="238"/>
    </location>
</feature>
<reference evidence="3" key="1">
    <citation type="submission" date="2017-03" db="EMBL/GenBank/DDBJ databases">
        <title>Genomes of endolithic fungi from Antarctica.</title>
        <authorList>
            <person name="Coleine C."/>
            <person name="Masonjones S."/>
            <person name="Stajich J.E."/>
        </authorList>
    </citation>
    <scope>NUCLEOTIDE SEQUENCE [LARGE SCALE GENOMIC DNA]</scope>
    <source>
        <strain evidence="3">CCFEE 5527</strain>
    </source>
</reference>
<proteinExistence type="predicted"/>
<gene>
    <name evidence="2" type="ORF">B0A48_05358</name>
</gene>
<protein>
    <submittedName>
        <fullName evidence="2">Uncharacterized protein</fullName>
    </submittedName>
</protein>
<feature type="compositionally biased region" description="Polar residues" evidence="1">
    <location>
        <begin position="200"/>
        <end position="220"/>
    </location>
</feature>
<dbReference type="InParanoid" id="A0A1V8TI84"/>
<comment type="caution">
    <text evidence="2">The sequence shown here is derived from an EMBL/GenBank/DDBJ whole genome shotgun (WGS) entry which is preliminary data.</text>
</comment>
<organism evidence="2 3">
    <name type="scientific">Cryoendolithus antarcticus</name>
    <dbReference type="NCBI Taxonomy" id="1507870"/>
    <lineage>
        <taxon>Eukaryota</taxon>
        <taxon>Fungi</taxon>
        <taxon>Dikarya</taxon>
        <taxon>Ascomycota</taxon>
        <taxon>Pezizomycotina</taxon>
        <taxon>Dothideomycetes</taxon>
        <taxon>Dothideomycetidae</taxon>
        <taxon>Cladosporiales</taxon>
        <taxon>Cladosporiaceae</taxon>
        <taxon>Cryoendolithus</taxon>
    </lineage>
</organism>
<feature type="compositionally biased region" description="Basic and acidic residues" evidence="1">
    <location>
        <begin position="357"/>
        <end position="406"/>
    </location>
</feature>
<dbReference type="Proteomes" id="UP000192596">
    <property type="component" value="Unassembled WGS sequence"/>
</dbReference>
<feature type="region of interest" description="Disordered" evidence="1">
    <location>
        <begin position="322"/>
        <end position="466"/>
    </location>
</feature>
<name>A0A1V8TI84_9PEZI</name>
<feature type="region of interest" description="Disordered" evidence="1">
    <location>
        <begin position="11"/>
        <end position="77"/>
    </location>
</feature>
<evidence type="ECO:0000313" key="3">
    <source>
        <dbReference type="Proteomes" id="UP000192596"/>
    </source>
</evidence>
<feature type="region of interest" description="Disordered" evidence="1">
    <location>
        <begin position="92"/>
        <end position="148"/>
    </location>
</feature>
<evidence type="ECO:0000256" key="1">
    <source>
        <dbReference type="SAM" id="MobiDB-lite"/>
    </source>
</evidence>
<accession>A0A1V8TI84</accession>
<feature type="compositionally biased region" description="Basic and acidic residues" evidence="1">
    <location>
        <begin position="29"/>
        <end position="46"/>
    </location>
</feature>
<dbReference type="OrthoDB" id="6103986at2759"/>
<feature type="compositionally biased region" description="Polar residues" evidence="1">
    <location>
        <begin position="60"/>
        <end position="72"/>
    </location>
</feature>
<evidence type="ECO:0000313" key="2">
    <source>
        <dbReference type="EMBL" id="OQO11103.1"/>
    </source>
</evidence>
<feature type="compositionally biased region" description="Polar residues" evidence="1">
    <location>
        <begin position="127"/>
        <end position="140"/>
    </location>
</feature>
<feature type="compositionally biased region" description="Acidic residues" evidence="1">
    <location>
        <begin position="18"/>
        <end position="28"/>
    </location>
</feature>